<evidence type="ECO:0000313" key="9">
    <source>
        <dbReference type="EMBL" id="QCX24838.1"/>
    </source>
</evidence>
<dbReference type="KEGG" id="lft:FG051_06805"/>
<feature type="domain" description="Signal transduction histidine kinase subgroup 3 dimerisation and phosphoacceptor" evidence="8">
    <location>
        <begin position="183"/>
        <end position="247"/>
    </location>
</feature>
<feature type="domain" description="Histidine kinase/HSP90-like ATPase" evidence="7">
    <location>
        <begin position="286"/>
        <end position="369"/>
    </location>
</feature>
<dbReference type="Gene3D" id="1.20.5.1930">
    <property type="match status" value="1"/>
</dbReference>
<feature type="transmembrane region" description="Helical" evidence="6">
    <location>
        <begin position="138"/>
        <end position="158"/>
    </location>
</feature>
<dbReference type="Pfam" id="PF07730">
    <property type="entry name" value="HisKA_3"/>
    <property type="match status" value="1"/>
</dbReference>
<evidence type="ECO:0000259" key="8">
    <source>
        <dbReference type="Pfam" id="PF07730"/>
    </source>
</evidence>
<sequence>MKNFLEKNILFPKHLGFMPYFWTIALLLVSGQMLSSQNTFNWFNFLLVLVFLKSYHDGYWLHRFISIDIIIQLLIAIYFTKILPNDNGPTFFIYTAWQIGSLPFKTNQFLKYYSLYLITSLGCTLGLLTQTPLTLRNIFGIIIVLTFTFGSPVASRSLSNSYRRRYRMQQNNGRLEAIVKQNERDRISKDLHDNLGQSFSIITLKSELAAKLIEKDPQRARQQLEDIIKTSREDLNLVRKIVANMNEKSIASAMIDEEKNLSIADIRQISINEQISNVWPKDVQHVLASIIKEATTNVIRYSKANSMKFTFEQDEDNYLLEIIDDGIGLKKDCKQQTFGMTGMENRLIDIEGHLEVISKYGVNLKITIPRKD</sequence>
<feature type="transmembrane region" description="Helical" evidence="6">
    <location>
        <begin position="113"/>
        <end position="132"/>
    </location>
</feature>
<dbReference type="GO" id="GO:0046983">
    <property type="term" value="F:protein dimerization activity"/>
    <property type="evidence" value="ECO:0007669"/>
    <property type="project" value="InterPro"/>
</dbReference>
<reference evidence="9 10" key="1">
    <citation type="submission" date="2019-05" db="EMBL/GenBank/DDBJ databases">
        <title>Genome Sequence of Lactobacillus futsaii Y97, a Potential Probiotic Strain Isolated from the Futsai of Taiwan.</title>
        <authorList>
            <person name="Du X."/>
        </authorList>
    </citation>
    <scope>NUCLEOTIDE SEQUENCE [LARGE SCALE GENOMIC DNA]</scope>
    <source>
        <strain evidence="9 10">Y97</strain>
    </source>
</reference>
<dbReference type="STRING" id="1423818.FC88_GL001173"/>
<comment type="catalytic activity">
    <reaction evidence="1">
        <text>ATP + protein L-histidine = ADP + protein N-phospho-L-histidine.</text>
        <dbReference type="EC" id="2.7.13.3"/>
    </reaction>
</comment>
<evidence type="ECO:0000256" key="3">
    <source>
        <dbReference type="ARBA" id="ARBA00022679"/>
    </source>
</evidence>
<dbReference type="Gene3D" id="3.30.565.10">
    <property type="entry name" value="Histidine kinase-like ATPase, C-terminal domain"/>
    <property type="match status" value="1"/>
</dbReference>
<evidence type="ECO:0000313" key="10">
    <source>
        <dbReference type="Proteomes" id="UP000310673"/>
    </source>
</evidence>
<dbReference type="InterPro" id="IPR003594">
    <property type="entry name" value="HATPase_dom"/>
</dbReference>
<accession>A0A5B7SYY3</accession>
<evidence type="ECO:0000256" key="5">
    <source>
        <dbReference type="ARBA" id="ARBA00023012"/>
    </source>
</evidence>
<organism evidence="9 10">
    <name type="scientific">Companilactobacillus futsaii</name>
    <dbReference type="NCBI Taxonomy" id="938155"/>
    <lineage>
        <taxon>Bacteria</taxon>
        <taxon>Bacillati</taxon>
        <taxon>Bacillota</taxon>
        <taxon>Bacilli</taxon>
        <taxon>Lactobacillales</taxon>
        <taxon>Lactobacillaceae</taxon>
        <taxon>Companilactobacillus</taxon>
    </lineage>
</organism>
<dbReference type="InterPro" id="IPR050482">
    <property type="entry name" value="Sensor_HK_TwoCompSys"/>
</dbReference>
<dbReference type="SUPFAM" id="SSF55874">
    <property type="entry name" value="ATPase domain of HSP90 chaperone/DNA topoisomerase II/histidine kinase"/>
    <property type="match status" value="1"/>
</dbReference>
<protein>
    <recommendedName>
        <fullName evidence="2">histidine kinase</fullName>
        <ecNumber evidence="2">2.7.13.3</ecNumber>
    </recommendedName>
</protein>
<dbReference type="GO" id="GO:0000155">
    <property type="term" value="F:phosphorelay sensor kinase activity"/>
    <property type="evidence" value="ECO:0007669"/>
    <property type="project" value="InterPro"/>
</dbReference>
<dbReference type="Proteomes" id="UP000310673">
    <property type="component" value="Chromosome"/>
</dbReference>
<keyword evidence="3" id="KW-0808">Transferase</keyword>
<keyword evidence="5" id="KW-0902">Two-component regulatory system</keyword>
<dbReference type="AlphaFoldDB" id="A0A5B7SYY3"/>
<dbReference type="PANTHER" id="PTHR24421:SF63">
    <property type="entry name" value="SENSOR HISTIDINE KINASE DESK"/>
    <property type="match status" value="1"/>
</dbReference>
<dbReference type="GO" id="GO:0016020">
    <property type="term" value="C:membrane"/>
    <property type="evidence" value="ECO:0007669"/>
    <property type="project" value="InterPro"/>
</dbReference>
<feature type="transmembrane region" description="Helical" evidence="6">
    <location>
        <begin position="60"/>
        <end position="79"/>
    </location>
</feature>
<evidence type="ECO:0000256" key="2">
    <source>
        <dbReference type="ARBA" id="ARBA00012438"/>
    </source>
</evidence>
<dbReference type="InterPro" id="IPR036890">
    <property type="entry name" value="HATPase_C_sf"/>
</dbReference>
<keyword evidence="6" id="KW-0472">Membrane</keyword>
<dbReference type="InterPro" id="IPR011712">
    <property type="entry name" value="Sig_transdc_His_kin_sub3_dim/P"/>
</dbReference>
<gene>
    <name evidence="9" type="ORF">FG051_06805</name>
</gene>
<evidence type="ECO:0000256" key="6">
    <source>
        <dbReference type="SAM" id="Phobius"/>
    </source>
</evidence>
<dbReference type="EC" id="2.7.13.3" evidence="2"/>
<keyword evidence="6" id="KW-1133">Transmembrane helix</keyword>
<evidence type="ECO:0000259" key="7">
    <source>
        <dbReference type="Pfam" id="PF02518"/>
    </source>
</evidence>
<dbReference type="PANTHER" id="PTHR24421">
    <property type="entry name" value="NITRATE/NITRITE SENSOR PROTEIN NARX-RELATED"/>
    <property type="match status" value="1"/>
</dbReference>
<keyword evidence="6" id="KW-0812">Transmembrane</keyword>
<dbReference type="EMBL" id="CP040736">
    <property type="protein sequence ID" value="QCX24838.1"/>
    <property type="molecule type" value="Genomic_DNA"/>
</dbReference>
<evidence type="ECO:0000256" key="1">
    <source>
        <dbReference type="ARBA" id="ARBA00000085"/>
    </source>
</evidence>
<evidence type="ECO:0000256" key="4">
    <source>
        <dbReference type="ARBA" id="ARBA00022777"/>
    </source>
</evidence>
<name>A0A5B7SYY3_9LACO</name>
<keyword evidence="4 9" id="KW-0418">Kinase</keyword>
<dbReference type="Pfam" id="PF02518">
    <property type="entry name" value="HATPase_c"/>
    <property type="match status" value="1"/>
</dbReference>
<proteinExistence type="predicted"/>